<dbReference type="PANTHER" id="PTHR13683:SF375">
    <property type="entry name" value="PEPTIDASE A1 DOMAIN-CONTAINING PROTEIN"/>
    <property type="match status" value="1"/>
</dbReference>
<dbReference type="InterPro" id="IPR034161">
    <property type="entry name" value="Pepsin-like_plant"/>
</dbReference>
<dbReference type="Pfam" id="PF14543">
    <property type="entry name" value="TAXi_N"/>
    <property type="match status" value="1"/>
</dbReference>
<keyword evidence="5 12" id="KW-0732">Signal</keyword>
<evidence type="ECO:0000256" key="8">
    <source>
        <dbReference type="ARBA" id="ARBA00022989"/>
    </source>
</evidence>
<dbReference type="Pfam" id="PF14541">
    <property type="entry name" value="TAXi_C"/>
    <property type="match status" value="1"/>
</dbReference>
<keyword evidence="9" id="KW-0472">Membrane</keyword>
<dbReference type="GO" id="GO:0016020">
    <property type="term" value="C:membrane"/>
    <property type="evidence" value="ECO:0007669"/>
    <property type="project" value="UniProtKB-SubCell"/>
</dbReference>
<dbReference type="PANTHER" id="PTHR13683">
    <property type="entry name" value="ASPARTYL PROTEASES"/>
    <property type="match status" value="1"/>
</dbReference>
<keyword evidence="15" id="KW-1185">Reference proteome</keyword>
<evidence type="ECO:0000256" key="10">
    <source>
        <dbReference type="ARBA" id="ARBA00023180"/>
    </source>
</evidence>
<organism evidence="14 15">
    <name type="scientific">Ceratodon purpureus</name>
    <name type="common">Fire moss</name>
    <name type="synonym">Dicranum purpureum</name>
    <dbReference type="NCBI Taxonomy" id="3225"/>
    <lineage>
        <taxon>Eukaryota</taxon>
        <taxon>Viridiplantae</taxon>
        <taxon>Streptophyta</taxon>
        <taxon>Embryophyta</taxon>
        <taxon>Bryophyta</taxon>
        <taxon>Bryophytina</taxon>
        <taxon>Bryopsida</taxon>
        <taxon>Dicranidae</taxon>
        <taxon>Pseudoditrichales</taxon>
        <taxon>Ditrichaceae</taxon>
        <taxon>Ceratodon</taxon>
    </lineage>
</organism>
<name>A0A8T0IRB6_CERPU</name>
<protein>
    <recommendedName>
        <fullName evidence="13">Peptidase A1 domain-containing protein</fullName>
    </recommendedName>
</protein>
<evidence type="ECO:0000256" key="7">
    <source>
        <dbReference type="ARBA" id="ARBA00022801"/>
    </source>
</evidence>
<evidence type="ECO:0000313" key="14">
    <source>
        <dbReference type="EMBL" id="KAG0585597.1"/>
    </source>
</evidence>
<comment type="subcellular location">
    <subcellularLocation>
        <location evidence="1">Membrane</location>
    </subcellularLocation>
</comment>
<dbReference type="Gene3D" id="2.40.70.10">
    <property type="entry name" value="Acid Proteases"/>
    <property type="match status" value="2"/>
</dbReference>
<accession>A0A8T0IRB6</accession>
<dbReference type="GO" id="GO:0004190">
    <property type="term" value="F:aspartic-type endopeptidase activity"/>
    <property type="evidence" value="ECO:0007669"/>
    <property type="project" value="UniProtKB-KW"/>
</dbReference>
<dbReference type="PROSITE" id="PS51767">
    <property type="entry name" value="PEPTIDASE_A1"/>
    <property type="match status" value="1"/>
</dbReference>
<keyword evidence="10" id="KW-0325">Glycoprotein</keyword>
<dbReference type="InterPro" id="IPR001461">
    <property type="entry name" value="Aspartic_peptidase_A1"/>
</dbReference>
<dbReference type="InterPro" id="IPR021109">
    <property type="entry name" value="Peptidase_aspartic_dom_sf"/>
</dbReference>
<keyword evidence="8" id="KW-1133">Transmembrane helix</keyword>
<dbReference type="Proteomes" id="UP000822688">
    <property type="component" value="Chromosome 2"/>
</dbReference>
<comment type="caution">
    <text evidence="14">The sequence shown here is derived from an EMBL/GenBank/DDBJ whole genome shotgun (WGS) entry which is preliminary data.</text>
</comment>
<evidence type="ECO:0000256" key="5">
    <source>
        <dbReference type="ARBA" id="ARBA00022729"/>
    </source>
</evidence>
<sequence length="451" mass="47348">MEGNMEIIALLVILMTLTLTIEAQQFSLVHKYAHLEGSPANSQGQGVSPEYSALLKAHDRRRLDAFYPLGGSADLSIGLYYTEITLGTPPQNYHVQVDTGSDVLWLNCAPCPNCPLTTTIPGITLRHYDPTLSSTDTALGCTDANCAVASYGNPGQCTVSPPGACAYFIGYGDGSTTEGYIINDIITFHDSATTTAAANIYFGCGTNQTGNLLESTAAVDGLIGFGQAAISVPTQLADQGLVGHVFAHCLQGDTVGGGNIVIGNITEPGITYTPMVPGQTHYNVALQNIGVNGVNVTDPTSFEITASNEGVIMDSGSTLAYLIEPAYDQFVAAIESGAPVPSERISDGNGGYVLCWSYSGDIATTFPSVQLFFDGGAVMNLAPTNYLYLQALTSGASAYCMGWQASTGTVSAPGYTLFGDIVLKDQLVVYDNTNQILGWKPFNCSQPIPGV</sequence>
<evidence type="ECO:0000259" key="13">
    <source>
        <dbReference type="PROSITE" id="PS51767"/>
    </source>
</evidence>
<evidence type="ECO:0000256" key="3">
    <source>
        <dbReference type="ARBA" id="ARBA00022670"/>
    </source>
</evidence>
<evidence type="ECO:0000313" key="15">
    <source>
        <dbReference type="Proteomes" id="UP000822688"/>
    </source>
</evidence>
<dbReference type="CDD" id="cd05476">
    <property type="entry name" value="pepsin_A_like_plant"/>
    <property type="match status" value="1"/>
</dbReference>
<gene>
    <name evidence="14" type="ORF">KC19_2G024000</name>
</gene>
<reference evidence="14" key="1">
    <citation type="submission" date="2020-06" db="EMBL/GenBank/DDBJ databases">
        <title>WGS assembly of Ceratodon purpureus strain R40.</title>
        <authorList>
            <person name="Carey S.B."/>
            <person name="Jenkins J."/>
            <person name="Shu S."/>
            <person name="Lovell J.T."/>
            <person name="Sreedasyam A."/>
            <person name="Maumus F."/>
            <person name="Tiley G.P."/>
            <person name="Fernandez-Pozo N."/>
            <person name="Barry K."/>
            <person name="Chen C."/>
            <person name="Wang M."/>
            <person name="Lipzen A."/>
            <person name="Daum C."/>
            <person name="Saski C.A."/>
            <person name="Payton A.C."/>
            <person name="Mcbreen J.C."/>
            <person name="Conrad R.E."/>
            <person name="Kollar L.M."/>
            <person name="Olsson S."/>
            <person name="Huttunen S."/>
            <person name="Landis J.B."/>
            <person name="Wickett N.J."/>
            <person name="Johnson M.G."/>
            <person name="Rensing S.A."/>
            <person name="Grimwood J."/>
            <person name="Schmutz J."/>
            <person name="Mcdaniel S.F."/>
        </authorList>
    </citation>
    <scope>NUCLEOTIDE SEQUENCE</scope>
    <source>
        <strain evidence="14">R40</strain>
    </source>
</reference>
<proteinExistence type="inferred from homology"/>
<dbReference type="AlphaFoldDB" id="A0A8T0IRB6"/>
<feature type="chain" id="PRO_5035793453" description="Peptidase A1 domain-containing protein" evidence="12">
    <location>
        <begin position="24"/>
        <end position="451"/>
    </location>
</feature>
<dbReference type="GO" id="GO:0006508">
    <property type="term" value="P:proteolysis"/>
    <property type="evidence" value="ECO:0007669"/>
    <property type="project" value="UniProtKB-KW"/>
</dbReference>
<evidence type="ECO:0000256" key="1">
    <source>
        <dbReference type="ARBA" id="ARBA00004370"/>
    </source>
</evidence>
<evidence type="ECO:0000256" key="11">
    <source>
        <dbReference type="PIRSR" id="PIRSR601461-1"/>
    </source>
</evidence>
<keyword evidence="4" id="KW-0812">Transmembrane</keyword>
<feature type="active site" evidence="11">
    <location>
        <position position="314"/>
    </location>
</feature>
<evidence type="ECO:0000256" key="6">
    <source>
        <dbReference type="ARBA" id="ARBA00022750"/>
    </source>
</evidence>
<feature type="domain" description="Peptidase A1" evidence="13">
    <location>
        <begin position="80"/>
        <end position="440"/>
    </location>
</feature>
<evidence type="ECO:0000256" key="2">
    <source>
        <dbReference type="ARBA" id="ARBA00007447"/>
    </source>
</evidence>
<comment type="similarity">
    <text evidence="2">Belongs to the peptidase A1 family.</text>
</comment>
<dbReference type="SUPFAM" id="SSF50630">
    <property type="entry name" value="Acid proteases"/>
    <property type="match status" value="1"/>
</dbReference>
<evidence type="ECO:0000256" key="9">
    <source>
        <dbReference type="ARBA" id="ARBA00023136"/>
    </source>
</evidence>
<dbReference type="EMBL" id="CM026422">
    <property type="protein sequence ID" value="KAG0585597.1"/>
    <property type="molecule type" value="Genomic_DNA"/>
</dbReference>
<evidence type="ECO:0000256" key="12">
    <source>
        <dbReference type="SAM" id="SignalP"/>
    </source>
</evidence>
<feature type="signal peptide" evidence="12">
    <location>
        <begin position="1"/>
        <end position="23"/>
    </location>
</feature>
<dbReference type="PRINTS" id="PR00792">
    <property type="entry name" value="PEPSIN"/>
</dbReference>
<evidence type="ECO:0000256" key="4">
    <source>
        <dbReference type="ARBA" id="ARBA00022692"/>
    </source>
</evidence>
<keyword evidence="6" id="KW-0064">Aspartyl protease</keyword>
<keyword evidence="3" id="KW-0645">Protease</keyword>
<dbReference type="InterPro" id="IPR033121">
    <property type="entry name" value="PEPTIDASE_A1"/>
</dbReference>
<feature type="active site" evidence="11">
    <location>
        <position position="98"/>
    </location>
</feature>
<dbReference type="InterPro" id="IPR032799">
    <property type="entry name" value="TAXi_C"/>
</dbReference>
<dbReference type="InterPro" id="IPR032861">
    <property type="entry name" value="TAXi_N"/>
</dbReference>
<keyword evidence="7" id="KW-0378">Hydrolase</keyword>